<dbReference type="InterPro" id="IPR036388">
    <property type="entry name" value="WH-like_DNA-bd_sf"/>
</dbReference>
<protein>
    <submittedName>
        <fullName evidence="7">RNA polymerase sigma factor FliA</fullName>
    </submittedName>
</protein>
<comment type="caution">
    <text evidence="7">The sequence shown here is derived from an EMBL/GenBank/DDBJ whole genome shotgun (WGS) entry which is preliminary data.</text>
</comment>
<dbReference type="SUPFAM" id="SSF88659">
    <property type="entry name" value="Sigma3 and sigma4 domains of RNA polymerase sigma factors"/>
    <property type="match status" value="1"/>
</dbReference>
<reference evidence="7" key="1">
    <citation type="submission" date="2019-08" db="EMBL/GenBank/DDBJ databases">
        <authorList>
            <person name="Kucharzyk K."/>
            <person name="Murdoch R.W."/>
            <person name="Higgins S."/>
            <person name="Loffler F."/>
        </authorList>
    </citation>
    <scope>NUCLEOTIDE SEQUENCE</scope>
</reference>
<dbReference type="GO" id="GO:0016987">
    <property type="term" value="F:sigma factor activity"/>
    <property type="evidence" value="ECO:0007669"/>
    <property type="project" value="UniProtKB-KW"/>
</dbReference>
<proteinExistence type="inferred from homology"/>
<keyword evidence="2" id="KW-0805">Transcription regulation</keyword>
<evidence type="ECO:0000313" key="7">
    <source>
        <dbReference type="EMBL" id="MPM04438.1"/>
    </source>
</evidence>
<dbReference type="EMBL" id="VSSQ01001039">
    <property type="protein sequence ID" value="MPM04438.1"/>
    <property type="molecule type" value="Genomic_DNA"/>
</dbReference>
<sequence>MDLIEIVRKAQTGNQEAFSEVCRRFEGLVKRQAFQPHLRVLGEDVLGEAWLAVAEAVKDYDEKSGVHFAGYVESKVKFALWNFFKRERRRWERELLVTEGEDEDYPGGFRLDMLAGTANVEQEVETAELSQQLRAVVGALPERQRQALVMTMFGENKLAEAAASMGVTAQAVYNLRQRALTRLKKQFAGMYVSERG</sequence>
<evidence type="ECO:0000259" key="6">
    <source>
        <dbReference type="Pfam" id="PF08281"/>
    </source>
</evidence>
<comment type="similarity">
    <text evidence="1">Belongs to the sigma-70 factor family. ECF subfamily.</text>
</comment>
<dbReference type="PANTHER" id="PTHR43133">
    <property type="entry name" value="RNA POLYMERASE ECF-TYPE SIGMA FACTO"/>
    <property type="match status" value="1"/>
</dbReference>
<feature type="domain" description="RNA polymerase sigma factor 70 region 4 type 2" evidence="6">
    <location>
        <begin position="131"/>
        <end position="183"/>
    </location>
</feature>
<accession>A0A644WLQ6</accession>
<dbReference type="SUPFAM" id="SSF88946">
    <property type="entry name" value="Sigma2 domain of RNA polymerase sigma factors"/>
    <property type="match status" value="1"/>
</dbReference>
<keyword evidence="3" id="KW-0731">Sigma factor</keyword>
<dbReference type="InterPro" id="IPR013325">
    <property type="entry name" value="RNA_pol_sigma_r2"/>
</dbReference>
<dbReference type="InterPro" id="IPR013249">
    <property type="entry name" value="RNA_pol_sigma70_r4_t2"/>
</dbReference>
<evidence type="ECO:0000256" key="2">
    <source>
        <dbReference type="ARBA" id="ARBA00023015"/>
    </source>
</evidence>
<evidence type="ECO:0000256" key="3">
    <source>
        <dbReference type="ARBA" id="ARBA00023082"/>
    </source>
</evidence>
<keyword evidence="5" id="KW-0804">Transcription</keyword>
<organism evidence="7">
    <name type="scientific">bioreactor metagenome</name>
    <dbReference type="NCBI Taxonomy" id="1076179"/>
    <lineage>
        <taxon>unclassified sequences</taxon>
        <taxon>metagenomes</taxon>
        <taxon>ecological metagenomes</taxon>
    </lineage>
</organism>
<dbReference type="PANTHER" id="PTHR43133:SF8">
    <property type="entry name" value="RNA POLYMERASE SIGMA FACTOR HI_1459-RELATED"/>
    <property type="match status" value="1"/>
</dbReference>
<gene>
    <name evidence="7" type="primary">fliA_6</name>
    <name evidence="7" type="ORF">SDC9_50715</name>
</gene>
<dbReference type="InterPro" id="IPR039425">
    <property type="entry name" value="RNA_pol_sigma-70-like"/>
</dbReference>
<dbReference type="InterPro" id="IPR013324">
    <property type="entry name" value="RNA_pol_sigma_r3/r4-like"/>
</dbReference>
<evidence type="ECO:0000256" key="5">
    <source>
        <dbReference type="ARBA" id="ARBA00023163"/>
    </source>
</evidence>
<dbReference type="InterPro" id="IPR014284">
    <property type="entry name" value="RNA_pol_sigma-70_dom"/>
</dbReference>
<dbReference type="GO" id="GO:0006352">
    <property type="term" value="P:DNA-templated transcription initiation"/>
    <property type="evidence" value="ECO:0007669"/>
    <property type="project" value="InterPro"/>
</dbReference>
<dbReference type="GO" id="GO:0003677">
    <property type="term" value="F:DNA binding"/>
    <property type="evidence" value="ECO:0007669"/>
    <property type="project" value="UniProtKB-KW"/>
</dbReference>
<name>A0A644WLQ6_9ZZZZ</name>
<dbReference type="NCBIfam" id="TIGR02937">
    <property type="entry name" value="sigma70-ECF"/>
    <property type="match status" value="1"/>
</dbReference>
<dbReference type="Gene3D" id="1.10.1740.10">
    <property type="match status" value="1"/>
</dbReference>
<evidence type="ECO:0000256" key="1">
    <source>
        <dbReference type="ARBA" id="ARBA00010641"/>
    </source>
</evidence>
<dbReference type="Pfam" id="PF08281">
    <property type="entry name" value="Sigma70_r4_2"/>
    <property type="match status" value="1"/>
</dbReference>
<evidence type="ECO:0000256" key="4">
    <source>
        <dbReference type="ARBA" id="ARBA00023125"/>
    </source>
</evidence>
<dbReference type="AlphaFoldDB" id="A0A644WLQ6"/>
<keyword evidence="4" id="KW-0238">DNA-binding</keyword>
<dbReference type="Gene3D" id="1.10.10.10">
    <property type="entry name" value="Winged helix-like DNA-binding domain superfamily/Winged helix DNA-binding domain"/>
    <property type="match status" value="1"/>
</dbReference>